<dbReference type="GO" id="GO:0016075">
    <property type="term" value="P:rRNA catabolic process"/>
    <property type="evidence" value="ECO:0007669"/>
    <property type="project" value="TreeGrafter"/>
</dbReference>
<keyword evidence="8" id="KW-0539">Nucleus</keyword>
<dbReference type="PANTHER" id="PTHR11953:SF2">
    <property type="entry name" value="EXOSOME COMPLEX COMPONENT MTR3"/>
    <property type="match status" value="1"/>
</dbReference>
<reference evidence="10 11" key="1">
    <citation type="submission" date="2016-02" db="EMBL/GenBank/DDBJ databases">
        <title>Complete genome sequence and transcriptome regulation of the pentose utilising yeast Sugiyamaella lignohabitans.</title>
        <authorList>
            <person name="Bellasio M."/>
            <person name="Peymann A."/>
            <person name="Valli M."/>
            <person name="Sipitzky M."/>
            <person name="Graf A."/>
            <person name="Sauer M."/>
            <person name="Marx H."/>
            <person name="Mattanovich D."/>
        </authorList>
    </citation>
    <scope>NUCLEOTIDE SEQUENCE [LARGE SCALE GENOMIC DNA]</scope>
    <source>
        <strain evidence="10 11">CBS 10342</strain>
    </source>
</reference>
<evidence type="ECO:0000256" key="3">
    <source>
        <dbReference type="ARBA" id="ARBA00006678"/>
    </source>
</evidence>
<dbReference type="InterPro" id="IPR027408">
    <property type="entry name" value="PNPase/RNase_PH_dom_sf"/>
</dbReference>
<evidence type="ECO:0000313" key="10">
    <source>
        <dbReference type="EMBL" id="ANB15484.1"/>
    </source>
</evidence>
<evidence type="ECO:0000256" key="6">
    <source>
        <dbReference type="ARBA" id="ARBA00022835"/>
    </source>
</evidence>
<comment type="subcellular location">
    <subcellularLocation>
        <location evidence="2">Cytoplasm</location>
    </subcellularLocation>
    <subcellularLocation>
        <location evidence="1">Nucleus</location>
    </subcellularLocation>
</comment>
<dbReference type="EMBL" id="CP014503">
    <property type="protein sequence ID" value="ANB15484.1"/>
    <property type="molecule type" value="Genomic_DNA"/>
</dbReference>
<evidence type="ECO:0000256" key="8">
    <source>
        <dbReference type="ARBA" id="ARBA00023242"/>
    </source>
</evidence>
<keyword evidence="5" id="KW-0698">rRNA processing</keyword>
<comment type="similarity">
    <text evidence="3">Belongs to the RNase PH family.</text>
</comment>
<accession>A0A167FML4</accession>
<dbReference type="GO" id="GO:0034475">
    <property type="term" value="P:U4 snRNA 3'-end processing"/>
    <property type="evidence" value="ECO:0007669"/>
    <property type="project" value="TreeGrafter"/>
</dbReference>
<protein>
    <submittedName>
        <fullName evidence="10">Mtr3p</fullName>
    </submittedName>
</protein>
<dbReference type="KEGG" id="slb:AWJ20_3112"/>
<evidence type="ECO:0000256" key="4">
    <source>
        <dbReference type="ARBA" id="ARBA00022490"/>
    </source>
</evidence>
<dbReference type="AlphaFoldDB" id="A0A167FML4"/>
<gene>
    <name evidence="10" type="primary">MTR3</name>
    <name evidence="10" type="ORF">AWJ20_3112</name>
</gene>
<dbReference type="Proteomes" id="UP000189580">
    <property type="component" value="Chromosome b"/>
</dbReference>
<dbReference type="InterPro" id="IPR001247">
    <property type="entry name" value="ExoRNase_PH_dom1"/>
</dbReference>
<dbReference type="RefSeq" id="XP_018737961.1">
    <property type="nucleotide sequence ID" value="XM_018880110.1"/>
</dbReference>
<keyword evidence="7" id="KW-0694">RNA-binding</keyword>
<keyword evidence="11" id="KW-1185">Reference proteome</keyword>
<dbReference type="SUPFAM" id="SSF54211">
    <property type="entry name" value="Ribosomal protein S5 domain 2-like"/>
    <property type="match status" value="1"/>
</dbReference>
<evidence type="ECO:0000256" key="1">
    <source>
        <dbReference type="ARBA" id="ARBA00004123"/>
    </source>
</evidence>
<sequence length="272" mass="29641">MSVLQDRRRVLPPVDTIPLQFKEDEGSSGSKETTIARTRTIRPIFIKQSVVANASGSAYLEVEDIKLQCSVYGPKPIRGSFTQQADLLVEAKLPSLGQDASNDKSASIEKDITSFVQTSITPGIILTQYPKSCINIMITVISADLENRNFKSLLAAATNVASLALVDAGIALYDIVTSASVLLSRNENGESLYFDPETPRESEDIEGVLSFMTGQDESNIVGMWLDGENITSKNLTTLTESAKEAACQIRTLFNGVILQEFHDKEQEASNSK</sequence>
<dbReference type="Pfam" id="PF01138">
    <property type="entry name" value="RNase_PH"/>
    <property type="match status" value="1"/>
</dbReference>
<dbReference type="Gene3D" id="3.30.230.70">
    <property type="entry name" value="GHMP Kinase, N-terminal domain"/>
    <property type="match status" value="1"/>
</dbReference>
<name>A0A167FML4_9ASCO</name>
<dbReference type="GO" id="GO:0071038">
    <property type="term" value="P:TRAMP-dependent tRNA surveillance pathway"/>
    <property type="evidence" value="ECO:0007669"/>
    <property type="project" value="UniProtKB-ARBA"/>
</dbReference>
<organism evidence="10 11">
    <name type="scientific">Sugiyamaella lignohabitans</name>
    <dbReference type="NCBI Taxonomy" id="796027"/>
    <lineage>
        <taxon>Eukaryota</taxon>
        <taxon>Fungi</taxon>
        <taxon>Dikarya</taxon>
        <taxon>Ascomycota</taxon>
        <taxon>Saccharomycotina</taxon>
        <taxon>Dipodascomycetes</taxon>
        <taxon>Dipodascales</taxon>
        <taxon>Trichomonascaceae</taxon>
        <taxon>Sugiyamaella</taxon>
    </lineage>
</organism>
<dbReference type="GO" id="GO:0000177">
    <property type="term" value="C:cytoplasmic exosome (RNase complex)"/>
    <property type="evidence" value="ECO:0007669"/>
    <property type="project" value="UniProtKB-ARBA"/>
</dbReference>
<evidence type="ECO:0000256" key="7">
    <source>
        <dbReference type="ARBA" id="ARBA00022884"/>
    </source>
</evidence>
<dbReference type="GeneID" id="30035099"/>
<evidence type="ECO:0000256" key="5">
    <source>
        <dbReference type="ARBA" id="ARBA00022552"/>
    </source>
</evidence>
<proteinExistence type="inferred from homology"/>
<dbReference type="GO" id="GO:0071051">
    <property type="term" value="P:poly(A)-dependent snoRNA 3'-end processing"/>
    <property type="evidence" value="ECO:0007669"/>
    <property type="project" value="TreeGrafter"/>
</dbReference>
<feature type="domain" description="Exoribonuclease phosphorolytic" evidence="9">
    <location>
        <begin position="41"/>
        <end position="170"/>
    </location>
</feature>
<dbReference type="GO" id="GO:0071028">
    <property type="term" value="P:nuclear mRNA surveillance"/>
    <property type="evidence" value="ECO:0007669"/>
    <property type="project" value="TreeGrafter"/>
</dbReference>
<dbReference type="PANTHER" id="PTHR11953">
    <property type="entry name" value="EXOSOME COMPLEX COMPONENT"/>
    <property type="match status" value="1"/>
</dbReference>
<dbReference type="GO" id="GO:0000467">
    <property type="term" value="P:exonucleolytic trimming to generate mature 3'-end of 5.8S rRNA from tricistronic rRNA transcript (SSU-rRNA, 5.8S rRNA, LSU-rRNA)"/>
    <property type="evidence" value="ECO:0007669"/>
    <property type="project" value="UniProtKB-ARBA"/>
</dbReference>
<dbReference type="InterPro" id="IPR020568">
    <property type="entry name" value="Ribosomal_Su5_D2-typ_SF"/>
</dbReference>
<dbReference type="OrthoDB" id="2504340at2759"/>
<dbReference type="InterPro" id="IPR050080">
    <property type="entry name" value="RNase_PH"/>
</dbReference>
<dbReference type="GO" id="GO:0003723">
    <property type="term" value="F:RNA binding"/>
    <property type="evidence" value="ECO:0007669"/>
    <property type="project" value="UniProtKB-KW"/>
</dbReference>
<keyword evidence="6" id="KW-0271">Exosome</keyword>
<evidence type="ECO:0000256" key="2">
    <source>
        <dbReference type="ARBA" id="ARBA00004496"/>
    </source>
</evidence>
<evidence type="ECO:0000259" key="9">
    <source>
        <dbReference type="Pfam" id="PF01138"/>
    </source>
</evidence>
<evidence type="ECO:0000313" key="11">
    <source>
        <dbReference type="Proteomes" id="UP000189580"/>
    </source>
</evidence>
<dbReference type="GO" id="GO:0000176">
    <property type="term" value="C:nuclear exosome (RNase complex)"/>
    <property type="evidence" value="ECO:0007669"/>
    <property type="project" value="TreeGrafter"/>
</dbReference>
<keyword evidence="4" id="KW-0963">Cytoplasm</keyword>
<dbReference type="GO" id="GO:0005730">
    <property type="term" value="C:nucleolus"/>
    <property type="evidence" value="ECO:0007669"/>
    <property type="project" value="TreeGrafter"/>
</dbReference>